<protein>
    <submittedName>
        <fullName evidence="1">Uncharacterized protein</fullName>
    </submittedName>
</protein>
<evidence type="ECO:0000313" key="2">
    <source>
        <dbReference type="Proteomes" id="UP000055024"/>
    </source>
</evidence>
<keyword evidence="2" id="KW-1185">Reference proteome</keyword>
<proteinExistence type="predicted"/>
<sequence length="144" mass="16296">LAVFSVIDTSDVLGKHFHTKPVSSALYSKSTLYPSFVIKSFNVPVNFAALSLSADNFSPWILSSRMPCRLLKFLSHSEQSTKLSILKSSAFSCKIRPLIGWSSARFWRNHMYTAKSSALFDAFFFDFREEQLLEVSMSDTKSFS</sequence>
<dbReference type="EMBL" id="JYDP01000080">
    <property type="protein sequence ID" value="KRZ08870.1"/>
    <property type="molecule type" value="Genomic_DNA"/>
</dbReference>
<comment type="caution">
    <text evidence="1">The sequence shown here is derived from an EMBL/GenBank/DDBJ whole genome shotgun (WGS) entry which is preliminary data.</text>
</comment>
<dbReference type="OrthoDB" id="10515849at2759"/>
<evidence type="ECO:0000313" key="1">
    <source>
        <dbReference type="EMBL" id="KRZ08870.1"/>
    </source>
</evidence>
<accession>A0A0V1HEI5</accession>
<dbReference type="Proteomes" id="UP000055024">
    <property type="component" value="Unassembled WGS sequence"/>
</dbReference>
<organism evidence="1 2">
    <name type="scientific">Trichinella zimbabwensis</name>
    <dbReference type="NCBI Taxonomy" id="268475"/>
    <lineage>
        <taxon>Eukaryota</taxon>
        <taxon>Metazoa</taxon>
        <taxon>Ecdysozoa</taxon>
        <taxon>Nematoda</taxon>
        <taxon>Enoplea</taxon>
        <taxon>Dorylaimia</taxon>
        <taxon>Trichinellida</taxon>
        <taxon>Trichinellidae</taxon>
        <taxon>Trichinella</taxon>
    </lineage>
</organism>
<gene>
    <name evidence="1" type="ORF">T11_17719</name>
</gene>
<reference evidence="1 2" key="1">
    <citation type="submission" date="2015-01" db="EMBL/GenBank/DDBJ databases">
        <title>Evolution of Trichinella species and genotypes.</title>
        <authorList>
            <person name="Korhonen P.K."/>
            <person name="Edoardo P."/>
            <person name="Giuseppe L.R."/>
            <person name="Gasser R.B."/>
        </authorList>
    </citation>
    <scope>NUCLEOTIDE SEQUENCE [LARGE SCALE GENOMIC DNA]</scope>
    <source>
        <strain evidence="1">ISS1029</strain>
    </source>
</reference>
<name>A0A0V1HEI5_9BILA</name>
<dbReference type="AlphaFoldDB" id="A0A0V1HEI5"/>
<feature type="non-terminal residue" evidence="1">
    <location>
        <position position="1"/>
    </location>
</feature>